<dbReference type="InterPro" id="IPR007577">
    <property type="entry name" value="GlycoTrfase_DXD_sugar-bd_CS"/>
</dbReference>
<reference evidence="3 4" key="1">
    <citation type="journal article" date="2024" name="Nat. Commun.">
        <title>Phylogenomics reveals the evolutionary origins of lichenization in chlorophyte algae.</title>
        <authorList>
            <person name="Puginier C."/>
            <person name="Libourel C."/>
            <person name="Otte J."/>
            <person name="Skaloud P."/>
            <person name="Haon M."/>
            <person name="Grisel S."/>
            <person name="Petersen M."/>
            <person name="Berrin J.G."/>
            <person name="Delaux P.M."/>
            <person name="Dal Grande F."/>
            <person name="Keller J."/>
        </authorList>
    </citation>
    <scope>NUCLEOTIDE SEQUENCE [LARGE SCALE GENOMIC DNA]</scope>
    <source>
        <strain evidence="3 4">SAG 2043</strain>
    </source>
</reference>
<evidence type="ECO:0000313" key="4">
    <source>
        <dbReference type="Proteomes" id="UP001489004"/>
    </source>
</evidence>
<dbReference type="PANTHER" id="PTHR32385">
    <property type="entry name" value="MANNOSYL PHOSPHORYLINOSITOL CERAMIDE SYNTHASE"/>
    <property type="match status" value="1"/>
</dbReference>
<dbReference type="InterPro" id="IPR051706">
    <property type="entry name" value="Glycosyltransferase_domain"/>
</dbReference>
<proteinExistence type="predicted"/>
<keyword evidence="1" id="KW-0808">Transferase</keyword>
<evidence type="ECO:0000313" key="3">
    <source>
        <dbReference type="EMBL" id="KAK9828860.1"/>
    </source>
</evidence>
<dbReference type="Pfam" id="PF04488">
    <property type="entry name" value="Gly_transf_sug"/>
    <property type="match status" value="1"/>
</dbReference>
<organism evidence="3 4">
    <name type="scientific">[Myrmecia] bisecta</name>
    <dbReference type="NCBI Taxonomy" id="41462"/>
    <lineage>
        <taxon>Eukaryota</taxon>
        <taxon>Viridiplantae</taxon>
        <taxon>Chlorophyta</taxon>
        <taxon>core chlorophytes</taxon>
        <taxon>Trebouxiophyceae</taxon>
        <taxon>Trebouxiales</taxon>
        <taxon>Trebouxiaceae</taxon>
        <taxon>Myrmecia</taxon>
    </lineage>
</organism>
<name>A0AAW1R5Q9_9CHLO</name>
<dbReference type="SUPFAM" id="SSF53448">
    <property type="entry name" value="Nucleotide-diphospho-sugar transferases"/>
    <property type="match status" value="1"/>
</dbReference>
<gene>
    <name evidence="3" type="ORF">WJX72_002432</name>
</gene>
<dbReference type="GO" id="GO:0051999">
    <property type="term" value="P:mannosyl-inositol phosphorylceramide biosynthetic process"/>
    <property type="evidence" value="ECO:0007669"/>
    <property type="project" value="TreeGrafter"/>
</dbReference>
<dbReference type="Gene3D" id="3.90.550.20">
    <property type="match status" value="1"/>
</dbReference>
<dbReference type="InterPro" id="IPR029044">
    <property type="entry name" value="Nucleotide-diphossugar_trans"/>
</dbReference>
<dbReference type="GO" id="GO:0016020">
    <property type="term" value="C:membrane"/>
    <property type="evidence" value="ECO:0007669"/>
    <property type="project" value="GOC"/>
</dbReference>
<dbReference type="AlphaFoldDB" id="A0AAW1R5Q9"/>
<keyword evidence="4" id="KW-1185">Reference proteome</keyword>
<evidence type="ECO:0000256" key="2">
    <source>
        <dbReference type="SAM" id="MobiDB-lite"/>
    </source>
</evidence>
<protein>
    <submittedName>
        <fullName evidence="3">Uncharacterized protein</fullName>
    </submittedName>
</protein>
<comment type="caution">
    <text evidence="3">The sequence shown here is derived from an EMBL/GenBank/DDBJ whole genome shotgun (WGS) entry which is preliminary data.</text>
</comment>
<feature type="region of interest" description="Disordered" evidence="2">
    <location>
        <begin position="346"/>
        <end position="382"/>
    </location>
</feature>
<dbReference type="GO" id="GO:0000030">
    <property type="term" value="F:mannosyltransferase activity"/>
    <property type="evidence" value="ECO:0007669"/>
    <property type="project" value="TreeGrafter"/>
</dbReference>
<dbReference type="Proteomes" id="UP001489004">
    <property type="component" value="Unassembled WGS sequence"/>
</dbReference>
<dbReference type="EMBL" id="JALJOR010000001">
    <property type="protein sequence ID" value="KAK9828860.1"/>
    <property type="molecule type" value="Genomic_DNA"/>
</dbReference>
<feature type="compositionally biased region" description="Acidic residues" evidence="2">
    <location>
        <begin position="360"/>
        <end position="370"/>
    </location>
</feature>
<sequence>MDSRQSTPSLPSCWFLLRLVGAYNSLDLKDQLSIQKQSGRRIGGTRQRFAMRPVALLVALLLSVTCCHGWERLQQHLPHRAHERLEIPKILHYIYLDGYDAYVAGTQRTPSAHIKAWRDSCLLFHEHWTTMFWDRKNGKEFLDRHYSWFTPTWEAYPVDIARADALRPFLMHHYGGLYLDLDVQCFQDTTPFLKGHDVVLQASPKDMTGDRGVINCAMASVPRHPLWLVYANLFEGTKDEEHILNRTGPAVLAKAVSEHYHTPLPVPPGEHQDSELMVYPTHTWYVACHEPNMTCNEDLTRRLISGDIPYERVAGHHRFQHTYARDPHADNLLEHYDKKLQEAALNASRPCDSAAQKDPVEEDPEEDPEQVPDLNPDLNPENVHSLKKILGRHFVKPKSQGD</sequence>
<evidence type="ECO:0000256" key="1">
    <source>
        <dbReference type="ARBA" id="ARBA00022679"/>
    </source>
</evidence>
<accession>A0AAW1R5Q9</accession>
<dbReference type="PANTHER" id="PTHR32385:SF23">
    <property type="entry name" value="NUCLEOTIDE-DIPHOSPHO-SUGAR TRANSFERASE"/>
    <property type="match status" value="1"/>
</dbReference>